<gene>
    <name evidence="6" type="ORF">SAMN05660349_00645</name>
</gene>
<evidence type="ECO:0000256" key="4">
    <source>
        <dbReference type="SAM" id="SignalP"/>
    </source>
</evidence>
<dbReference type="PANTHER" id="PTHR21666:SF289">
    <property type="entry name" value="L-ALA--D-GLU ENDOPEPTIDASE"/>
    <property type="match status" value="1"/>
</dbReference>
<feature type="chain" id="PRO_5012188378" evidence="4">
    <location>
        <begin position="23"/>
        <end position="451"/>
    </location>
</feature>
<accession>A0A1T5AEG6</accession>
<evidence type="ECO:0000313" key="7">
    <source>
        <dbReference type="Proteomes" id="UP000190852"/>
    </source>
</evidence>
<organism evidence="6 7">
    <name type="scientific">Parabacteroides chartae</name>
    <dbReference type="NCBI Taxonomy" id="1037355"/>
    <lineage>
        <taxon>Bacteria</taxon>
        <taxon>Pseudomonadati</taxon>
        <taxon>Bacteroidota</taxon>
        <taxon>Bacteroidia</taxon>
        <taxon>Bacteroidales</taxon>
        <taxon>Tannerellaceae</taxon>
        <taxon>Parabacteroides</taxon>
    </lineage>
</organism>
<name>A0A1T5AEG6_9BACT</name>
<dbReference type="GO" id="GO:0004222">
    <property type="term" value="F:metalloendopeptidase activity"/>
    <property type="evidence" value="ECO:0007669"/>
    <property type="project" value="TreeGrafter"/>
</dbReference>
<dbReference type="Pfam" id="PF01551">
    <property type="entry name" value="Peptidase_M23"/>
    <property type="match status" value="1"/>
</dbReference>
<proteinExistence type="predicted"/>
<dbReference type="SUPFAM" id="SSF51261">
    <property type="entry name" value="Duplicated hybrid motif"/>
    <property type="match status" value="1"/>
</dbReference>
<feature type="compositionally biased region" description="Basic and acidic residues" evidence="3">
    <location>
        <begin position="265"/>
        <end position="282"/>
    </location>
</feature>
<dbReference type="InterPro" id="IPR050570">
    <property type="entry name" value="Cell_wall_metabolism_enzyme"/>
</dbReference>
<keyword evidence="6" id="KW-0378">Hydrolase</keyword>
<feature type="domain" description="M23ase beta-sheet core" evidence="5">
    <location>
        <begin position="352"/>
        <end position="446"/>
    </location>
</feature>
<sequence length="451" mass="51954">MRYGWIALFLLSGLVAFSQNSARVKQLENQRKKALEEIEMTSQLLNETKISTRSSLNRLNLLSKQILSRKKVISILNQEIGGIDSQINGMRREIGRLEGELKTKQKNYGKSVRGMYKRRSSQDKLLFILSADNFAQSIRRMRYLKEYADWQKRQAIEISEKQKEIELKRSTLEKTRSEKQALLGVRETENKKLENEESTQKTEVQQLNKKQRDLQAQLKKKKQQAEALNQQIEKQIALEIAKAEEEARLAREKAERERAEKARIAREERKRKAEASGKKYVEEKEEPAPEPIREERVADVKGGYAMTREEKKLSDNFANNKGRLPYPVTGRHTIVGTFGEQQHQDLKYVRTNNSGIDIQTSPGADARAVFNGEVTRVFVVPGYNNSVIIRHGNYLTVYSNLSQVYVKAGDRVSTRQSIGKIFTDSEDGNATILHFQLWKEKTKLNPAPWLD</sequence>
<evidence type="ECO:0000256" key="3">
    <source>
        <dbReference type="SAM" id="MobiDB-lite"/>
    </source>
</evidence>
<dbReference type="PANTHER" id="PTHR21666">
    <property type="entry name" value="PEPTIDASE-RELATED"/>
    <property type="match status" value="1"/>
</dbReference>
<feature type="region of interest" description="Disordered" evidence="3">
    <location>
        <begin position="265"/>
        <end position="291"/>
    </location>
</feature>
<evidence type="ECO:0000259" key="5">
    <source>
        <dbReference type="Pfam" id="PF01551"/>
    </source>
</evidence>
<evidence type="ECO:0000256" key="1">
    <source>
        <dbReference type="ARBA" id="ARBA00022729"/>
    </source>
</evidence>
<keyword evidence="1 4" id="KW-0732">Signal</keyword>
<reference evidence="7" key="1">
    <citation type="submission" date="2017-02" db="EMBL/GenBank/DDBJ databases">
        <authorList>
            <person name="Varghese N."/>
            <person name="Submissions S."/>
        </authorList>
    </citation>
    <scope>NUCLEOTIDE SEQUENCE [LARGE SCALE GENOMIC DNA]</scope>
    <source>
        <strain evidence="7">DSM 24967</strain>
    </source>
</reference>
<dbReference type="InterPro" id="IPR011055">
    <property type="entry name" value="Dup_hybrid_motif"/>
</dbReference>
<keyword evidence="2" id="KW-0175">Coiled coil</keyword>
<dbReference type="EMBL" id="FUYQ01000003">
    <property type="protein sequence ID" value="SKB33348.1"/>
    <property type="molecule type" value="Genomic_DNA"/>
</dbReference>
<keyword evidence="7" id="KW-1185">Reference proteome</keyword>
<evidence type="ECO:0000313" key="6">
    <source>
        <dbReference type="EMBL" id="SKB33348.1"/>
    </source>
</evidence>
<feature type="region of interest" description="Disordered" evidence="3">
    <location>
        <begin position="178"/>
        <end position="208"/>
    </location>
</feature>
<dbReference type="Gene3D" id="6.10.250.3150">
    <property type="match status" value="1"/>
</dbReference>
<dbReference type="AlphaFoldDB" id="A0A1T5AEG6"/>
<dbReference type="InterPro" id="IPR016047">
    <property type="entry name" value="M23ase_b-sheet_dom"/>
</dbReference>
<feature type="compositionally biased region" description="Basic and acidic residues" evidence="3">
    <location>
        <begin position="186"/>
        <end position="200"/>
    </location>
</feature>
<dbReference type="Proteomes" id="UP000190852">
    <property type="component" value="Unassembled WGS sequence"/>
</dbReference>
<protein>
    <submittedName>
        <fullName evidence="6">Septal ring factor EnvC, activator of murein hydrolases AmiA and AmiB</fullName>
    </submittedName>
</protein>
<feature type="signal peptide" evidence="4">
    <location>
        <begin position="1"/>
        <end position="22"/>
    </location>
</feature>
<dbReference type="Gene3D" id="2.70.70.10">
    <property type="entry name" value="Glucose Permease (Domain IIA)"/>
    <property type="match status" value="1"/>
</dbReference>
<evidence type="ECO:0000256" key="2">
    <source>
        <dbReference type="SAM" id="Coils"/>
    </source>
</evidence>
<dbReference type="RefSeq" id="WP_079682351.1">
    <property type="nucleotide sequence ID" value="NZ_FUYQ01000003.1"/>
</dbReference>
<feature type="coiled-coil region" evidence="2">
    <location>
        <begin position="17"/>
        <end position="44"/>
    </location>
</feature>
<dbReference type="CDD" id="cd12797">
    <property type="entry name" value="M23_peptidase"/>
    <property type="match status" value="1"/>
</dbReference>